<reference evidence="6 7" key="1">
    <citation type="submission" date="2019-04" db="EMBL/GenBank/DDBJ databases">
        <authorList>
            <person name="Van Vliet M D."/>
        </authorList>
    </citation>
    <scope>NUCLEOTIDE SEQUENCE [LARGE SCALE GENOMIC DNA]</scope>
    <source>
        <strain evidence="6 7">F21</strain>
    </source>
</reference>
<dbReference type="Gene3D" id="2.60.40.10">
    <property type="entry name" value="Immunoglobulins"/>
    <property type="match status" value="1"/>
</dbReference>
<organism evidence="6 7">
    <name type="scientific">Pontiella sulfatireligans</name>
    <dbReference type="NCBI Taxonomy" id="2750658"/>
    <lineage>
        <taxon>Bacteria</taxon>
        <taxon>Pseudomonadati</taxon>
        <taxon>Kiritimatiellota</taxon>
        <taxon>Kiritimatiellia</taxon>
        <taxon>Kiritimatiellales</taxon>
        <taxon>Pontiellaceae</taxon>
        <taxon>Pontiella</taxon>
    </lineage>
</organism>
<evidence type="ECO:0000313" key="6">
    <source>
        <dbReference type="EMBL" id="VGO18713.1"/>
    </source>
</evidence>
<accession>A0A6C2UFQ9</accession>
<dbReference type="InterPro" id="IPR017850">
    <property type="entry name" value="Alkaline_phosphatase_core_sf"/>
</dbReference>
<dbReference type="InterPro" id="IPR013783">
    <property type="entry name" value="Ig-like_fold"/>
</dbReference>
<dbReference type="Proteomes" id="UP000346198">
    <property type="component" value="Unassembled WGS sequence"/>
</dbReference>
<keyword evidence="4" id="KW-0732">Signal</keyword>
<dbReference type="InterPro" id="IPR018247">
    <property type="entry name" value="EF_Hand_1_Ca_BS"/>
</dbReference>
<dbReference type="Pfam" id="PF05345">
    <property type="entry name" value="He_PIG"/>
    <property type="match status" value="1"/>
</dbReference>
<dbReference type="Gene3D" id="3.40.720.10">
    <property type="entry name" value="Alkaline Phosphatase, subunit A"/>
    <property type="match status" value="1"/>
</dbReference>
<dbReference type="GO" id="GO:0016020">
    <property type="term" value="C:membrane"/>
    <property type="evidence" value="ECO:0007669"/>
    <property type="project" value="InterPro"/>
</dbReference>
<dbReference type="PROSITE" id="PS00018">
    <property type="entry name" value="EF_HAND_1"/>
    <property type="match status" value="1"/>
</dbReference>
<dbReference type="SUPFAM" id="SSF49313">
    <property type="entry name" value="Cadherin-like"/>
    <property type="match status" value="1"/>
</dbReference>
<dbReference type="RefSeq" id="WP_222846167.1">
    <property type="nucleotide sequence ID" value="NZ_CAAHFH010000001.1"/>
</dbReference>
<feature type="signal peptide" evidence="4">
    <location>
        <begin position="1"/>
        <end position="21"/>
    </location>
</feature>
<evidence type="ECO:0000259" key="5">
    <source>
        <dbReference type="Pfam" id="PF00884"/>
    </source>
</evidence>
<proteinExistence type="inferred from homology"/>
<feature type="chain" id="PRO_5028916211" evidence="4">
    <location>
        <begin position="22"/>
        <end position="889"/>
    </location>
</feature>
<dbReference type="Pfam" id="PF00884">
    <property type="entry name" value="Sulfatase"/>
    <property type="match status" value="1"/>
</dbReference>
<name>A0A6C2UFQ9_9BACT</name>
<keyword evidence="7" id="KW-1185">Reference proteome</keyword>
<keyword evidence="2" id="KW-0378">Hydrolase</keyword>
<dbReference type="AlphaFoldDB" id="A0A6C2UFQ9"/>
<dbReference type="InterPro" id="IPR015919">
    <property type="entry name" value="Cadherin-like_sf"/>
</dbReference>
<dbReference type="GO" id="GO:0005509">
    <property type="term" value="F:calcium ion binding"/>
    <property type="evidence" value="ECO:0007669"/>
    <property type="project" value="InterPro"/>
</dbReference>
<dbReference type="SUPFAM" id="SSF53649">
    <property type="entry name" value="Alkaline phosphatase-like"/>
    <property type="match status" value="1"/>
</dbReference>
<evidence type="ECO:0000256" key="4">
    <source>
        <dbReference type="SAM" id="SignalP"/>
    </source>
</evidence>
<dbReference type="GO" id="GO:0004065">
    <property type="term" value="F:arylsulfatase activity"/>
    <property type="evidence" value="ECO:0007669"/>
    <property type="project" value="TreeGrafter"/>
</dbReference>
<dbReference type="EMBL" id="CAAHFH010000001">
    <property type="protein sequence ID" value="VGO18713.1"/>
    <property type="molecule type" value="Genomic_DNA"/>
</dbReference>
<dbReference type="Gene3D" id="3.30.1120.10">
    <property type="match status" value="1"/>
</dbReference>
<evidence type="ECO:0000313" key="7">
    <source>
        <dbReference type="Proteomes" id="UP000346198"/>
    </source>
</evidence>
<gene>
    <name evidence="6" type="primary">atsA_76</name>
    <name evidence="6" type="ORF">SCARR_00766</name>
</gene>
<evidence type="ECO:0000256" key="2">
    <source>
        <dbReference type="ARBA" id="ARBA00022801"/>
    </source>
</evidence>
<evidence type="ECO:0000256" key="1">
    <source>
        <dbReference type="ARBA" id="ARBA00008779"/>
    </source>
</evidence>
<dbReference type="PANTHER" id="PTHR42693">
    <property type="entry name" value="ARYLSULFATASE FAMILY MEMBER"/>
    <property type="match status" value="1"/>
</dbReference>
<evidence type="ECO:0000256" key="3">
    <source>
        <dbReference type="SAM" id="MobiDB-lite"/>
    </source>
</evidence>
<dbReference type="InterPro" id="IPR050738">
    <property type="entry name" value="Sulfatase"/>
</dbReference>
<feature type="region of interest" description="Disordered" evidence="3">
    <location>
        <begin position="215"/>
        <end position="238"/>
    </location>
</feature>
<feature type="domain" description="Sulfatase N-terminal" evidence="5">
    <location>
        <begin position="432"/>
        <end position="752"/>
    </location>
</feature>
<protein>
    <submittedName>
        <fullName evidence="6">Arylsulfatase</fullName>
    </submittedName>
</protein>
<comment type="similarity">
    <text evidence="1">Belongs to the sulfatase family.</text>
</comment>
<dbReference type="PANTHER" id="PTHR42693:SF53">
    <property type="entry name" value="ENDO-4-O-SULFATASE"/>
    <property type="match status" value="1"/>
</dbReference>
<dbReference type="InterPro" id="IPR000917">
    <property type="entry name" value="Sulfatase_N"/>
</dbReference>
<sequence length="889" mass="96456">MKKHALVMVGLLCVATASSDAAVVIAGSTGNGDFEATEPAASGEQTFAETPYWYNASGVESLGFTTDTGTGGSPQPDSRGSLPTLNQAINAAGYMVVSTGETFSVSLSLHDWGGGYSGDETARISLFTISAPMNDDLTTSNLTEVGHISFNIDGTWIDHPSTSFYSTTSADVGRIIYLGMRMEAPTSSPKPRLDVLELTVDSIGGNNPPGFSVDPIAKPDAAEGASYTGQSLAGDASDPETDPITFAKVFGPEWLQVATNGTLSGTPGAADAGTNTFTVLVTALGGSDAATLQLYVEPIPVVLDGWGEFIEAYSLAGRKFIDTDDDGVLDIYEFAHGGDPTNPADKGIQPYVEYNQLGAAHFNSLETTHTNPGISYTAEWTDNLANGEWNTAWVCSNSSPSTIPGYNHVVRTICASTRDQLFARNRLFTSRPNILVIMADDLGYADVSFNVYAQGRTPDIVTPQLDNLAANGTVFTSAYVVHPFCGPSRMGLFSGRYPHEYGGPFNLPNFNGGDYTDQGIPVSETMISTVLQDTGYFTGIMGKWHMGQQPEHHPNVRGFDDFYGFLGGGHNYFGPYGNATDYKSYPEHNGIDDTTLTATNYLTDVLTDYGVRFLDEAVEREQPFFLFMSYNAPHTPLEAKTEDMAMFPDITDYQRKTYAGMVYAMDRGVGDLVDALKANGQFDNTLIIFLSDNGGRTDQGARNTPLRGRKGDTVEGGFRVPFFMHWPDVIQAGAIYDHPVSAIDFYPTFARLGMAEIPAGKEIDGVDVWDAILAGNSGRVGNPIYTLRHNPGYGTTGEHSVGIRQDQWKAVRWTSFGAPVTWRLFNIENDIYESNDLSATYPTILSSLVSEAEIWSQSHIRPLWFDGIEQEQMWDDRSLPLYDQVFSLP</sequence>